<reference evidence="6 7" key="1">
    <citation type="submission" date="2016-12" db="EMBL/GenBank/DDBJ databases">
        <authorList>
            <person name="Song W.-J."/>
            <person name="Kurnit D.M."/>
        </authorList>
    </citation>
    <scope>NUCLEOTIDE SEQUENCE [LARGE SCALE GENOMIC DNA]</scope>
    <source>
        <strain evidence="6 7">DSM 11393</strain>
    </source>
</reference>
<dbReference type="EMBL" id="FRDI01000007">
    <property type="protein sequence ID" value="SHN66142.1"/>
    <property type="molecule type" value="Genomic_DNA"/>
</dbReference>
<keyword evidence="3" id="KW-0175">Coiled coil</keyword>
<dbReference type="AlphaFoldDB" id="A0A1M7T691"/>
<feature type="coiled-coil region" evidence="3">
    <location>
        <begin position="70"/>
        <end position="128"/>
    </location>
</feature>
<keyword evidence="2 5" id="KW-0732">Signal</keyword>
<sequence>MTKLTKIVLKTLLTVAVLTLLTGCSDDKSGSAQKAQTNATATTSLEQKIAVGLVDTDRVFTSSEAGKAAVKHLETIADKLQKEFIKLQEEVKGKEKDPATVEKFQTAAAKLEEKFKAEEEQVMASIEKTYQATLDSVRKSENLQIVIAKAQALSFEAERDITDKVIAEMNKHNLTFTELKSEKEAEKDQDAQSTNSTKKETNSTK</sequence>
<feature type="signal peptide" evidence="5">
    <location>
        <begin position="1"/>
        <end position="19"/>
    </location>
</feature>
<dbReference type="InterPro" id="IPR005632">
    <property type="entry name" value="Chaperone_Skp"/>
</dbReference>
<dbReference type="OrthoDB" id="5456938at2"/>
<feature type="region of interest" description="Disordered" evidence="4">
    <location>
        <begin position="175"/>
        <end position="205"/>
    </location>
</feature>
<dbReference type="STRING" id="1121455.SAMN02745728_01584"/>
<dbReference type="PANTHER" id="PTHR35089">
    <property type="entry name" value="CHAPERONE PROTEIN SKP"/>
    <property type="match status" value="1"/>
</dbReference>
<dbReference type="GO" id="GO:0051082">
    <property type="term" value="F:unfolded protein binding"/>
    <property type="evidence" value="ECO:0007669"/>
    <property type="project" value="InterPro"/>
</dbReference>
<evidence type="ECO:0000256" key="1">
    <source>
        <dbReference type="ARBA" id="ARBA00009091"/>
    </source>
</evidence>
<evidence type="ECO:0000313" key="6">
    <source>
        <dbReference type="EMBL" id="SHN66142.1"/>
    </source>
</evidence>
<name>A0A1M7T691_9BACT</name>
<dbReference type="SUPFAM" id="SSF111384">
    <property type="entry name" value="OmpH-like"/>
    <property type="match status" value="1"/>
</dbReference>
<dbReference type="RefSeq" id="WP_072697276.1">
    <property type="nucleotide sequence ID" value="NZ_FRDI01000007.1"/>
</dbReference>
<comment type="similarity">
    <text evidence="1">Belongs to the Skp family.</text>
</comment>
<keyword evidence="7" id="KW-1185">Reference proteome</keyword>
<dbReference type="Gene3D" id="3.30.910.20">
    <property type="entry name" value="Skp domain"/>
    <property type="match status" value="2"/>
</dbReference>
<dbReference type="Pfam" id="PF03938">
    <property type="entry name" value="OmpH"/>
    <property type="match status" value="1"/>
</dbReference>
<evidence type="ECO:0000256" key="4">
    <source>
        <dbReference type="SAM" id="MobiDB-lite"/>
    </source>
</evidence>
<feature type="chain" id="PRO_5012658440" evidence="5">
    <location>
        <begin position="20"/>
        <end position="205"/>
    </location>
</feature>
<dbReference type="GO" id="GO:0050821">
    <property type="term" value="P:protein stabilization"/>
    <property type="evidence" value="ECO:0007669"/>
    <property type="project" value="TreeGrafter"/>
</dbReference>
<proteinExistence type="inferred from homology"/>
<feature type="compositionally biased region" description="Basic and acidic residues" evidence="4">
    <location>
        <begin position="179"/>
        <end position="190"/>
    </location>
</feature>
<accession>A0A1M7T691</accession>
<dbReference type="GO" id="GO:0005829">
    <property type="term" value="C:cytosol"/>
    <property type="evidence" value="ECO:0007669"/>
    <property type="project" value="TreeGrafter"/>
</dbReference>
<dbReference type="InterPro" id="IPR024930">
    <property type="entry name" value="Skp_dom_sf"/>
</dbReference>
<organism evidence="6 7">
    <name type="scientific">Desulfovibrio litoralis DSM 11393</name>
    <dbReference type="NCBI Taxonomy" id="1121455"/>
    <lineage>
        <taxon>Bacteria</taxon>
        <taxon>Pseudomonadati</taxon>
        <taxon>Thermodesulfobacteriota</taxon>
        <taxon>Desulfovibrionia</taxon>
        <taxon>Desulfovibrionales</taxon>
        <taxon>Desulfovibrionaceae</taxon>
        <taxon>Desulfovibrio</taxon>
    </lineage>
</organism>
<dbReference type="PANTHER" id="PTHR35089:SF1">
    <property type="entry name" value="CHAPERONE PROTEIN SKP"/>
    <property type="match status" value="1"/>
</dbReference>
<evidence type="ECO:0000256" key="5">
    <source>
        <dbReference type="SAM" id="SignalP"/>
    </source>
</evidence>
<evidence type="ECO:0000256" key="2">
    <source>
        <dbReference type="ARBA" id="ARBA00022729"/>
    </source>
</evidence>
<gene>
    <name evidence="6" type="ORF">SAMN02745728_01584</name>
</gene>
<dbReference type="SMART" id="SM00935">
    <property type="entry name" value="OmpH"/>
    <property type="match status" value="1"/>
</dbReference>
<dbReference type="PROSITE" id="PS51257">
    <property type="entry name" value="PROKAR_LIPOPROTEIN"/>
    <property type="match status" value="1"/>
</dbReference>
<evidence type="ECO:0000256" key="3">
    <source>
        <dbReference type="SAM" id="Coils"/>
    </source>
</evidence>
<evidence type="ECO:0000313" key="7">
    <source>
        <dbReference type="Proteomes" id="UP000186469"/>
    </source>
</evidence>
<protein>
    <submittedName>
        <fullName evidence="6">Periplasmic chaperone for outer membrane proteins Skp</fullName>
    </submittedName>
</protein>
<dbReference type="Proteomes" id="UP000186469">
    <property type="component" value="Unassembled WGS sequence"/>
</dbReference>